<dbReference type="AlphaFoldDB" id="A0A392SNQ9"/>
<organism evidence="2 3">
    <name type="scientific">Trifolium medium</name>
    <dbReference type="NCBI Taxonomy" id="97028"/>
    <lineage>
        <taxon>Eukaryota</taxon>
        <taxon>Viridiplantae</taxon>
        <taxon>Streptophyta</taxon>
        <taxon>Embryophyta</taxon>
        <taxon>Tracheophyta</taxon>
        <taxon>Spermatophyta</taxon>
        <taxon>Magnoliopsida</taxon>
        <taxon>eudicotyledons</taxon>
        <taxon>Gunneridae</taxon>
        <taxon>Pentapetalae</taxon>
        <taxon>rosids</taxon>
        <taxon>fabids</taxon>
        <taxon>Fabales</taxon>
        <taxon>Fabaceae</taxon>
        <taxon>Papilionoideae</taxon>
        <taxon>50 kb inversion clade</taxon>
        <taxon>NPAAA clade</taxon>
        <taxon>Hologalegina</taxon>
        <taxon>IRL clade</taxon>
        <taxon>Trifolieae</taxon>
        <taxon>Trifolium</taxon>
    </lineage>
</organism>
<protein>
    <submittedName>
        <fullName evidence="2">Uncharacterized protein</fullName>
    </submittedName>
</protein>
<proteinExistence type="predicted"/>
<feature type="non-terminal residue" evidence="2">
    <location>
        <position position="101"/>
    </location>
</feature>
<evidence type="ECO:0000313" key="3">
    <source>
        <dbReference type="Proteomes" id="UP000265520"/>
    </source>
</evidence>
<keyword evidence="3" id="KW-1185">Reference proteome</keyword>
<feature type="compositionally biased region" description="Polar residues" evidence="1">
    <location>
        <begin position="35"/>
        <end position="47"/>
    </location>
</feature>
<accession>A0A392SNQ9</accession>
<sequence length="101" mass="10923">DKPDDVPNAPASVMPENLENTTVPATPEDVPATGNEKSPNKVTVNEENWSEDHTVVNSHSDESMKTVSVEKDHSVPADQGKNADVVNVDDLVSEERSVEKT</sequence>
<feature type="region of interest" description="Disordered" evidence="1">
    <location>
        <begin position="1"/>
        <end position="101"/>
    </location>
</feature>
<evidence type="ECO:0000256" key="1">
    <source>
        <dbReference type="SAM" id="MobiDB-lite"/>
    </source>
</evidence>
<reference evidence="2 3" key="1">
    <citation type="journal article" date="2018" name="Front. Plant Sci.">
        <title>Red Clover (Trifolium pratense) and Zigzag Clover (T. medium) - A Picture of Genomic Similarities and Differences.</title>
        <authorList>
            <person name="Dluhosova J."/>
            <person name="Istvanek J."/>
            <person name="Nedelnik J."/>
            <person name="Repkova J."/>
        </authorList>
    </citation>
    <scope>NUCLEOTIDE SEQUENCE [LARGE SCALE GENOMIC DNA]</scope>
    <source>
        <strain evidence="3">cv. 10/8</strain>
        <tissue evidence="2">Leaf</tissue>
    </source>
</reference>
<name>A0A392SNQ9_9FABA</name>
<dbReference type="Proteomes" id="UP000265520">
    <property type="component" value="Unassembled WGS sequence"/>
</dbReference>
<feature type="non-terminal residue" evidence="2">
    <location>
        <position position="1"/>
    </location>
</feature>
<evidence type="ECO:0000313" key="2">
    <source>
        <dbReference type="EMBL" id="MCI49560.1"/>
    </source>
</evidence>
<dbReference type="EMBL" id="LXQA010403019">
    <property type="protein sequence ID" value="MCI49560.1"/>
    <property type="molecule type" value="Genomic_DNA"/>
</dbReference>
<comment type="caution">
    <text evidence="2">The sequence shown here is derived from an EMBL/GenBank/DDBJ whole genome shotgun (WGS) entry which is preliminary data.</text>
</comment>
<feature type="compositionally biased region" description="Basic and acidic residues" evidence="1">
    <location>
        <begin position="50"/>
        <end position="75"/>
    </location>
</feature>